<organism evidence="2 3">
    <name type="scientific">Branchiostoma floridae</name>
    <name type="common">Florida lancelet</name>
    <name type="synonym">Amphioxus</name>
    <dbReference type="NCBI Taxonomy" id="7739"/>
    <lineage>
        <taxon>Eukaryota</taxon>
        <taxon>Metazoa</taxon>
        <taxon>Chordata</taxon>
        <taxon>Cephalochordata</taxon>
        <taxon>Leptocardii</taxon>
        <taxon>Amphioxiformes</taxon>
        <taxon>Branchiostomatidae</taxon>
        <taxon>Branchiostoma</taxon>
    </lineage>
</organism>
<dbReference type="OrthoDB" id="10068500at2759"/>
<dbReference type="RefSeq" id="XP_035694484.1">
    <property type="nucleotide sequence ID" value="XM_035838591.1"/>
</dbReference>
<reference evidence="3" key="2">
    <citation type="submission" date="2025-08" db="UniProtKB">
        <authorList>
            <consortium name="RefSeq"/>
        </authorList>
    </citation>
    <scope>IDENTIFICATION</scope>
    <source>
        <strain evidence="3">S238N-H82</strain>
        <tissue evidence="3">Testes</tissue>
    </source>
</reference>
<evidence type="ECO:0000313" key="2">
    <source>
        <dbReference type="Proteomes" id="UP000001554"/>
    </source>
</evidence>
<dbReference type="AlphaFoldDB" id="A0A9J7M6N0"/>
<dbReference type="Proteomes" id="UP000001554">
    <property type="component" value="Chromosome 13"/>
</dbReference>
<evidence type="ECO:0000313" key="3">
    <source>
        <dbReference type="RefSeq" id="XP_035694484.1"/>
    </source>
</evidence>
<reference evidence="2" key="1">
    <citation type="journal article" date="2020" name="Nat. Ecol. Evol.">
        <title>Deeply conserved synteny resolves early events in vertebrate evolution.</title>
        <authorList>
            <person name="Simakov O."/>
            <person name="Marletaz F."/>
            <person name="Yue J.X."/>
            <person name="O'Connell B."/>
            <person name="Jenkins J."/>
            <person name="Brandt A."/>
            <person name="Calef R."/>
            <person name="Tung C.H."/>
            <person name="Huang T.K."/>
            <person name="Schmutz J."/>
            <person name="Satoh N."/>
            <person name="Yu J.K."/>
            <person name="Putnam N.H."/>
            <person name="Green R.E."/>
            <person name="Rokhsar D.S."/>
        </authorList>
    </citation>
    <scope>NUCLEOTIDE SEQUENCE [LARGE SCALE GENOMIC DNA]</scope>
    <source>
        <strain evidence="2">S238N-H82</strain>
    </source>
</reference>
<dbReference type="GeneID" id="118428505"/>
<accession>A0A9J7M6N0</accession>
<dbReference type="KEGG" id="bfo:118428505"/>
<dbReference type="SUPFAM" id="SSF57302">
    <property type="entry name" value="Snake toxin-like"/>
    <property type="match status" value="1"/>
</dbReference>
<dbReference type="InterPro" id="IPR045860">
    <property type="entry name" value="Snake_toxin-like_sf"/>
</dbReference>
<evidence type="ECO:0000256" key="1">
    <source>
        <dbReference type="SAM" id="SignalP"/>
    </source>
</evidence>
<gene>
    <name evidence="3" type="primary">LOC118428505</name>
</gene>
<keyword evidence="1" id="KW-0732">Signal</keyword>
<feature type="signal peptide" evidence="1">
    <location>
        <begin position="1"/>
        <end position="17"/>
    </location>
</feature>
<protein>
    <submittedName>
        <fullName evidence="3">Mucin-22-like</fullName>
    </submittedName>
</protein>
<proteinExistence type="predicted"/>
<feature type="chain" id="PRO_5039918213" evidence="1">
    <location>
        <begin position="18"/>
        <end position="195"/>
    </location>
</feature>
<sequence>MPLAGLVLAAVCQSTTTGSTTVAATSAASGATTASVPQTSGGTVTTAATAASGVTAAGSGSATNAGGSGTATTAASLTCLSCTGNETDECGRDVSTSTTTCSGSCWAYHKTNTTSNVITFIRGCGETGDTCTEDNKNEFCNTAGGIKTCRRCCTTNSCNDASLELDGVAGSGAADVHVSVVVTMASALFAILALW</sequence>
<dbReference type="OMA" id="GNETDEC"/>
<keyword evidence="2" id="KW-1185">Reference proteome</keyword>
<name>A0A9J7M6N0_BRAFL</name>